<accession>A0A1C6HTW7</accession>
<evidence type="ECO:0000256" key="1">
    <source>
        <dbReference type="SAM" id="MobiDB-lite"/>
    </source>
</evidence>
<sequence length="80" mass="8612">MACDEIPGQLPDQQLLICQKYQCLAYTAALRILHDPRDAEEIASDAINRSSQLPKSTTAIAPASKAMWRSSPAAAPGTGW</sequence>
<protein>
    <submittedName>
        <fullName evidence="2">Uncharacterized protein</fullName>
    </submittedName>
</protein>
<dbReference type="EMBL" id="FMHG01000001">
    <property type="protein sequence ID" value="SCJ60790.1"/>
    <property type="molecule type" value="Genomic_DNA"/>
</dbReference>
<gene>
    <name evidence="2" type="ORF">SAMEA3545359_01034</name>
</gene>
<feature type="region of interest" description="Disordered" evidence="1">
    <location>
        <begin position="53"/>
        <end position="80"/>
    </location>
</feature>
<organism evidence="2">
    <name type="scientific">uncultured Anaerotruncus sp</name>
    <dbReference type="NCBI Taxonomy" id="905011"/>
    <lineage>
        <taxon>Bacteria</taxon>
        <taxon>Bacillati</taxon>
        <taxon>Bacillota</taxon>
        <taxon>Clostridia</taxon>
        <taxon>Eubacteriales</taxon>
        <taxon>Oscillospiraceae</taxon>
        <taxon>Anaerotruncus</taxon>
        <taxon>environmental samples</taxon>
    </lineage>
</organism>
<reference evidence="2" key="1">
    <citation type="submission" date="2015-09" db="EMBL/GenBank/DDBJ databases">
        <authorList>
            <consortium name="Pathogen Informatics"/>
        </authorList>
    </citation>
    <scope>NUCLEOTIDE SEQUENCE</scope>
    <source>
        <strain evidence="2">2789STDY5834896</strain>
    </source>
</reference>
<dbReference type="AlphaFoldDB" id="A0A1C6HTW7"/>
<name>A0A1C6HTW7_9FIRM</name>
<evidence type="ECO:0000313" key="2">
    <source>
        <dbReference type="EMBL" id="SCJ60790.1"/>
    </source>
</evidence>
<proteinExistence type="predicted"/>